<evidence type="ECO:0000313" key="1">
    <source>
        <dbReference type="EMBL" id="WIM05059.1"/>
    </source>
</evidence>
<dbReference type="Pfam" id="PF07799">
    <property type="entry name" value="DUF1643"/>
    <property type="match status" value="1"/>
</dbReference>
<proteinExistence type="predicted"/>
<organism evidence="1">
    <name type="scientific">Candidatus Nitricoxidivorans perseverans</name>
    <dbReference type="NCBI Taxonomy" id="2975601"/>
    <lineage>
        <taxon>Bacteria</taxon>
        <taxon>Pseudomonadati</taxon>
        <taxon>Pseudomonadota</taxon>
        <taxon>Betaproteobacteria</taxon>
        <taxon>Nitrosomonadales</taxon>
        <taxon>Sterolibacteriaceae</taxon>
        <taxon>Candidatus Nitricoxidivorans</taxon>
    </lineage>
</organism>
<dbReference type="KEGG" id="npv:OHM77_10175"/>
<dbReference type="InterPro" id="IPR012441">
    <property type="entry name" value="DUF1643"/>
</dbReference>
<dbReference type="AlphaFoldDB" id="A0AA49FJV4"/>
<gene>
    <name evidence="1" type="ORF">OHM77_10175</name>
</gene>
<reference evidence="1" key="1">
    <citation type="journal article" date="2023" name="Nat. Microbiol.">
        <title>Enrichment and characterization of a nitric oxide-reducing microbial community in a continuous bioreactor.</title>
        <authorList>
            <person name="Garrido-Amador P."/>
            <person name="Stortenbeker N."/>
            <person name="Wessels H.J.C.T."/>
            <person name="Speth D.R."/>
            <person name="Garcia-Heredia I."/>
            <person name="Kartal B."/>
        </authorList>
    </citation>
    <scope>NUCLEOTIDE SEQUENCE</scope>
    <source>
        <strain evidence="1">MAG1</strain>
    </source>
</reference>
<protein>
    <submittedName>
        <fullName evidence="1">DUF1643 domain-containing protein</fullName>
    </submittedName>
</protein>
<dbReference type="Proteomes" id="UP001234916">
    <property type="component" value="Chromosome"/>
</dbReference>
<sequence length="161" mass="17751">MVTTEKGAVFSPDRSYRYRLWRIWDASRPIALFVGLNPSTADETCDDPTVAKCVSYARAWDYGGMYMGNLFALMSTDRSALQRHSDPIGAENDPHLLALSESAAIVIAAWGNEGAYLGRSEAIRKLLPNLHYLKLNKTGEPAHPLYLAGTLKPMPWDGGHA</sequence>
<dbReference type="EMBL" id="CP107246">
    <property type="protein sequence ID" value="WIM05059.1"/>
    <property type="molecule type" value="Genomic_DNA"/>
</dbReference>
<accession>A0AA49FJV4</accession>
<name>A0AA49FJV4_9PROT</name>